<dbReference type="EMBL" id="MN740827">
    <property type="protein sequence ID" value="QHU13914.1"/>
    <property type="molecule type" value="Genomic_DNA"/>
</dbReference>
<evidence type="ECO:0000313" key="1">
    <source>
        <dbReference type="EMBL" id="QHU13914.1"/>
    </source>
</evidence>
<organism evidence="1">
    <name type="scientific">viral metagenome</name>
    <dbReference type="NCBI Taxonomy" id="1070528"/>
    <lineage>
        <taxon>unclassified sequences</taxon>
        <taxon>metagenomes</taxon>
        <taxon>organismal metagenomes</taxon>
    </lineage>
</organism>
<reference evidence="1" key="1">
    <citation type="journal article" date="2020" name="Nature">
        <title>Giant virus diversity and host interactions through global metagenomics.</title>
        <authorList>
            <person name="Schulz F."/>
            <person name="Roux S."/>
            <person name="Paez-Espino D."/>
            <person name="Jungbluth S."/>
            <person name="Walsh D.A."/>
            <person name="Denef V.J."/>
            <person name="McMahon K.D."/>
            <person name="Konstantinidis K.T."/>
            <person name="Eloe-Fadrosh E.A."/>
            <person name="Kyrpides N.C."/>
            <person name="Woyke T."/>
        </authorList>
    </citation>
    <scope>NUCLEOTIDE SEQUENCE</scope>
    <source>
        <strain evidence="1">GVMAG-S-1101182-85</strain>
    </source>
</reference>
<proteinExistence type="predicted"/>
<protein>
    <submittedName>
        <fullName evidence="1">Uncharacterized protein</fullName>
    </submittedName>
</protein>
<sequence length="739" mass="85878">MSFLSKFNPFRKATPAASPVAESPIAESPVAESPIAESPVVIGPVASPTASDARCDSEGFYQHLGECWNDSIQMTFLFSDGFKEIVQPALLDPNFDSKVESIINDENNKQLFLFKSDLVGLKIKNITELNNPFENNSSKAILASKVRERKNAIIEYFKVLKKRFMRHYNNESIRRESCDLKSDREHSVFQTMSEISRAAGKDGIAAAALGHKNTEGVNRSHINVEELRKKKAESKYSPGGSINDKQYLFNLYKLVFFANYEFEYYIFGDYRVISVNNGLENTVFLDKYLYLIKDLIQKSKAVHISSDINYFEINEATKEKKMKSKGHHATAFYTCGNSEIYYEDNSGIYQFPWKEFLLKLVNLYKNDKTTTFIFGNNTQTGNLVEIQSSTFYPIIRTGSEKLNEELDQRYRNQILEKLKQIKEMKKISSNNNKQEIETAKEILNAYINRKEELSSKSFTYYTFINNSPLLESKDGYFEYNGVSISVPNEEVRSLYTLIFMTINNNQSVNTQRFNNTARHGDINWDYFTKLIEQFDLHRSQLDAEKILQILNEYIQSNNFKHYKFFKENLSYEIGKAITKVIPPNPELNNRLLELAATHLDATDVEELRKKIPKVWIDKFGYIDDKYLDTLIAARDSEGILKVFTEFLNSNNFESKHRSNILFISIESIFDKFIPVNLELNEKLFELIKDDLGINKEVVQKQLENQKTNQVLEGGYRKRKTRYQKRLIKRKTQKKRRLRR</sequence>
<dbReference type="AlphaFoldDB" id="A0A6C0KCL2"/>
<accession>A0A6C0KCL2</accession>
<name>A0A6C0KCL2_9ZZZZ</name>